<dbReference type="SUPFAM" id="SSF51735">
    <property type="entry name" value="NAD(P)-binding Rossmann-fold domains"/>
    <property type="match status" value="1"/>
</dbReference>
<keyword evidence="4 6" id="KW-0521">NADP</keyword>
<comment type="subcellular location">
    <subcellularLocation>
        <location evidence="6">Cytoplasm</location>
    </subcellularLocation>
</comment>
<proteinExistence type="inferred from homology"/>
<dbReference type="RefSeq" id="WP_074649236.1">
    <property type="nucleotide sequence ID" value="NZ_FOIL01000015.1"/>
</dbReference>
<accession>A0A1I0DXP8</accession>
<comment type="catalytic activity">
    <reaction evidence="6">
        <text>N-acetyl-L-glutamate 5-semialdehyde + phosphate + NADP(+) = N-acetyl-L-glutamyl 5-phosphate + NADPH + H(+)</text>
        <dbReference type="Rhea" id="RHEA:21588"/>
        <dbReference type="ChEBI" id="CHEBI:15378"/>
        <dbReference type="ChEBI" id="CHEBI:29123"/>
        <dbReference type="ChEBI" id="CHEBI:43474"/>
        <dbReference type="ChEBI" id="CHEBI:57783"/>
        <dbReference type="ChEBI" id="CHEBI:57936"/>
        <dbReference type="ChEBI" id="CHEBI:58349"/>
        <dbReference type="EC" id="1.2.1.38"/>
    </reaction>
</comment>
<comment type="similarity">
    <text evidence="6">Belongs to the NAGSA dehydrogenase family. Type 2 subfamily.</text>
</comment>
<dbReference type="HAMAP" id="MF_01110">
    <property type="entry name" value="ArgC_type2"/>
    <property type="match status" value="1"/>
</dbReference>
<dbReference type="NCBIfam" id="TIGR01851">
    <property type="entry name" value="argC_other"/>
    <property type="match status" value="1"/>
</dbReference>
<dbReference type="SUPFAM" id="SSF55347">
    <property type="entry name" value="Glyceraldehyde-3-phosphate dehydrogenase-like, C-terminal domain"/>
    <property type="match status" value="1"/>
</dbReference>
<dbReference type="Proteomes" id="UP000199820">
    <property type="component" value="Unassembled WGS sequence"/>
</dbReference>
<comment type="pathway">
    <text evidence="6">Amino-acid biosynthesis; L-arginine biosynthesis; N(2)-acetyl-L-ornithine from L-glutamate: step 3/4.</text>
</comment>
<comment type="function">
    <text evidence="6">Catalyzes the NADPH-dependent reduction of N-acetyl-5-glutamyl phosphate to yield N-acetyl-L-glutamate 5-semialdehyde.</text>
</comment>
<dbReference type="PANTHER" id="PTHR32338">
    <property type="entry name" value="N-ACETYL-GAMMA-GLUTAMYL-PHOSPHATE REDUCTASE, CHLOROPLASTIC-RELATED-RELATED"/>
    <property type="match status" value="1"/>
</dbReference>
<keyword evidence="5 6" id="KW-0560">Oxidoreductase</keyword>
<evidence type="ECO:0000313" key="9">
    <source>
        <dbReference type="Proteomes" id="UP000199820"/>
    </source>
</evidence>
<dbReference type="EC" id="1.2.1.38" evidence="6"/>
<sequence length="312" mass="33914">MAKPLVYIDGQSGTTGLQIADRLGSRTDIELLKISDEKHRDVEERKRIMNEADIVFFCLPDDAAKEAAELVVNPKTRIIDAATVHRVAPGWDYGIPELSGERRAAIAASKRVANPGCHASGFVIPVYALVEMGVIPKDLPLTAFSLTGYSGGGKKMIAEYEDENRPAELSSPRIYGLTLKHKHIPEMQKICGLTHAPVFLPVVDDYYKGMAVTLMLHNSQLTGVKSAQDVQKKLEEWYADAKMVQVHGFGYDGMIAANTLAGSDKMQLIVNGHEDQTIVTALFDNLGKGASGSAVQNMNIMLGFDETAGLNV</sequence>
<dbReference type="GO" id="GO:0005737">
    <property type="term" value="C:cytoplasm"/>
    <property type="evidence" value="ECO:0007669"/>
    <property type="project" value="UniProtKB-SubCell"/>
</dbReference>
<dbReference type="STRING" id="1526.SAMN02910262_02246"/>
<evidence type="ECO:0000259" key="7">
    <source>
        <dbReference type="SMART" id="SM00859"/>
    </source>
</evidence>
<dbReference type="InterPro" id="IPR058924">
    <property type="entry name" value="AGPR_dimerisation_dom"/>
</dbReference>
<evidence type="ECO:0000256" key="6">
    <source>
        <dbReference type="HAMAP-Rule" id="MF_01110"/>
    </source>
</evidence>
<dbReference type="Pfam" id="PF22698">
    <property type="entry name" value="Semialdhyde_dhC_1"/>
    <property type="match status" value="1"/>
</dbReference>
<feature type="active site" evidence="6">
    <location>
        <position position="117"/>
    </location>
</feature>
<dbReference type="InterPro" id="IPR010136">
    <property type="entry name" value="AGPR_type-2"/>
</dbReference>
<dbReference type="UniPathway" id="UPA00068">
    <property type="reaction ID" value="UER00108"/>
</dbReference>
<feature type="domain" description="Semialdehyde dehydrogenase NAD-binding" evidence="7">
    <location>
        <begin position="5"/>
        <end position="106"/>
    </location>
</feature>
<organism evidence="8 9">
    <name type="scientific">[Clostridium] aminophilum</name>
    <dbReference type="NCBI Taxonomy" id="1526"/>
    <lineage>
        <taxon>Bacteria</taxon>
        <taxon>Bacillati</taxon>
        <taxon>Bacillota</taxon>
        <taxon>Clostridia</taxon>
        <taxon>Lachnospirales</taxon>
        <taxon>Lachnospiraceae</taxon>
    </lineage>
</organism>
<evidence type="ECO:0000256" key="1">
    <source>
        <dbReference type="ARBA" id="ARBA00022490"/>
    </source>
</evidence>
<dbReference type="InterPro" id="IPR050085">
    <property type="entry name" value="AGPR"/>
</dbReference>
<dbReference type="eggNOG" id="COG0002">
    <property type="taxonomic scope" value="Bacteria"/>
</dbReference>
<keyword evidence="2 6" id="KW-0055">Arginine biosynthesis</keyword>
<dbReference type="PANTHER" id="PTHR32338:SF10">
    <property type="entry name" value="N-ACETYL-GAMMA-GLUTAMYL-PHOSPHATE REDUCTASE, CHLOROPLASTIC-RELATED"/>
    <property type="match status" value="1"/>
</dbReference>
<dbReference type="InterPro" id="IPR000534">
    <property type="entry name" value="Semialdehyde_DH_NAD-bd"/>
</dbReference>
<keyword evidence="3 6" id="KW-0028">Amino-acid biosynthesis</keyword>
<dbReference type="GO" id="GO:0051287">
    <property type="term" value="F:NAD binding"/>
    <property type="evidence" value="ECO:0007669"/>
    <property type="project" value="InterPro"/>
</dbReference>
<dbReference type="SMART" id="SM00859">
    <property type="entry name" value="Semialdhyde_dh"/>
    <property type="match status" value="1"/>
</dbReference>
<protein>
    <recommendedName>
        <fullName evidence="6">N-acetyl-gamma-glutamyl-phosphate reductase</fullName>
        <shortName evidence="6">AGPR</shortName>
        <ecNumber evidence="6">1.2.1.38</ecNumber>
    </recommendedName>
    <alternativeName>
        <fullName evidence="6">N-acetyl-glutamate semialdehyde dehydrogenase</fullName>
        <shortName evidence="6">NAGSA dehydrogenase</shortName>
    </alternativeName>
</protein>
<keyword evidence="1 6" id="KW-0963">Cytoplasm</keyword>
<evidence type="ECO:0000256" key="3">
    <source>
        <dbReference type="ARBA" id="ARBA00022605"/>
    </source>
</evidence>
<reference evidence="8 9" key="1">
    <citation type="submission" date="2016-10" db="EMBL/GenBank/DDBJ databases">
        <authorList>
            <person name="de Groot N.N."/>
        </authorList>
    </citation>
    <scope>NUCLEOTIDE SEQUENCE [LARGE SCALE GENOMIC DNA]</scope>
    <source>
        <strain evidence="8 9">KH1P1</strain>
    </source>
</reference>
<gene>
    <name evidence="6" type="primary">argC</name>
    <name evidence="8" type="ORF">SAMN04487771_101511</name>
</gene>
<dbReference type="OrthoDB" id="9801289at2"/>
<dbReference type="CDD" id="cd17896">
    <property type="entry name" value="AGPR_2_N"/>
    <property type="match status" value="1"/>
</dbReference>
<name>A0A1I0DXP8_9FIRM</name>
<dbReference type="Gene3D" id="3.30.360.10">
    <property type="entry name" value="Dihydrodipicolinate Reductase, domain 2"/>
    <property type="match status" value="1"/>
</dbReference>
<dbReference type="EMBL" id="FOIL01000015">
    <property type="protein sequence ID" value="SET37190.1"/>
    <property type="molecule type" value="Genomic_DNA"/>
</dbReference>
<dbReference type="Gene3D" id="3.40.50.720">
    <property type="entry name" value="NAD(P)-binding Rossmann-like Domain"/>
    <property type="match status" value="1"/>
</dbReference>
<dbReference type="GO" id="GO:0003942">
    <property type="term" value="F:N-acetyl-gamma-glutamyl-phosphate reductase activity"/>
    <property type="evidence" value="ECO:0007669"/>
    <property type="project" value="UniProtKB-UniRule"/>
</dbReference>
<keyword evidence="9" id="KW-1185">Reference proteome</keyword>
<evidence type="ECO:0000256" key="5">
    <source>
        <dbReference type="ARBA" id="ARBA00023002"/>
    </source>
</evidence>
<evidence type="ECO:0000256" key="2">
    <source>
        <dbReference type="ARBA" id="ARBA00022571"/>
    </source>
</evidence>
<evidence type="ECO:0000313" key="8">
    <source>
        <dbReference type="EMBL" id="SET37190.1"/>
    </source>
</evidence>
<dbReference type="GO" id="GO:0006526">
    <property type="term" value="P:L-arginine biosynthetic process"/>
    <property type="evidence" value="ECO:0007669"/>
    <property type="project" value="UniProtKB-UniRule"/>
</dbReference>
<dbReference type="AlphaFoldDB" id="A0A1I0DXP8"/>
<dbReference type="Pfam" id="PF01118">
    <property type="entry name" value="Semialdhyde_dh"/>
    <property type="match status" value="1"/>
</dbReference>
<dbReference type="CDD" id="cd23935">
    <property type="entry name" value="AGPR_2_C"/>
    <property type="match status" value="1"/>
</dbReference>
<evidence type="ECO:0000256" key="4">
    <source>
        <dbReference type="ARBA" id="ARBA00022857"/>
    </source>
</evidence>
<dbReference type="InterPro" id="IPR036291">
    <property type="entry name" value="NAD(P)-bd_dom_sf"/>
</dbReference>